<sequence>MNEPTITDLTRRLIEACGGLETASRKCRYSVPQLSRCQTENSGCFLALDVVIALEAYCKQPIISRAMLAATPDTRPASDIRDEASEAFEACADMHRVVRLADRTPRGRKTIRQAVARARDELRDVEAALEAEETAVAS</sequence>
<organism evidence="2 3">
    <name type="scientific">Brevundimonas balnearis</name>
    <dbReference type="NCBI Taxonomy" id="1572858"/>
    <lineage>
        <taxon>Bacteria</taxon>
        <taxon>Pseudomonadati</taxon>
        <taxon>Pseudomonadota</taxon>
        <taxon>Alphaproteobacteria</taxon>
        <taxon>Caulobacterales</taxon>
        <taxon>Caulobacteraceae</taxon>
        <taxon>Brevundimonas</taxon>
    </lineage>
</organism>
<proteinExistence type="predicted"/>
<evidence type="ECO:0000256" key="1">
    <source>
        <dbReference type="SAM" id="Coils"/>
    </source>
</evidence>
<protein>
    <submittedName>
        <fullName evidence="2">Uncharacterized protein</fullName>
    </submittedName>
</protein>
<accession>A0ABV6R0W7</accession>
<reference evidence="2 3" key="1">
    <citation type="submission" date="2024-09" db="EMBL/GenBank/DDBJ databases">
        <authorList>
            <person name="Sun Q."/>
            <person name="Mori K."/>
        </authorList>
    </citation>
    <scope>NUCLEOTIDE SEQUENCE [LARGE SCALE GENOMIC DNA]</scope>
    <source>
        <strain evidence="2 3">NCAIM B.02621</strain>
    </source>
</reference>
<keyword evidence="3" id="KW-1185">Reference proteome</keyword>
<dbReference type="RefSeq" id="WP_376834960.1">
    <property type="nucleotide sequence ID" value="NZ_JBHLSW010000003.1"/>
</dbReference>
<evidence type="ECO:0000313" key="2">
    <source>
        <dbReference type="EMBL" id="MFC0633267.1"/>
    </source>
</evidence>
<name>A0ABV6R0W7_9CAUL</name>
<dbReference type="EMBL" id="JBHLSW010000003">
    <property type="protein sequence ID" value="MFC0633267.1"/>
    <property type="molecule type" value="Genomic_DNA"/>
</dbReference>
<gene>
    <name evidence="2" type="ORF">ACFFGE_05160</name>
</gene>
<evidence type="ECO:0000313" key="3">
    <source>
        <dbReference type="Proteomes" id="UP001589906"/>
    </source>
</evidence>
<keyword evidence="1" id="KW-0175">Coiled coil</keyword>
<dbReference type="Proteomes" id="UP001589906">
    <property type="component" value="Unassembled WGS sequence"/>
</dbReference>
<comment type="caution">
    <text evidence="2">The sequence shown here is derived from an EMBL/GenBank/DDBJ whole genome shotgun (WGS) entry which is preliminary data.</text>
</comment>
<feature type="coiled-coil region" evidence="1">
    <location>
        <begin position="108"/>
        <end position="135"/>
    </location>
</feature>